<evidence type="ECO:0000313" key="3">
    <source>
        <dbReference type="Proteomes" id="UP000034805"/>
    </source>
</evidence>
<dbReference type="Proteomes" id="UP000034805">
    <property type="component" value="Unassembled WGS sequence"/>
</dbReference>
<feature type="region of interest" description="Disordered" evidence="1">
    <location>
        <begin position="24"/>
        <end position="51"/>
    </location>
</feature>
<feature type="region of interest" description="Disordered" evidence="1">
    <location>
        <begin position="68"/>
        <end position="173"/>
    </location>
</feature>
<dbReference type="AlphaFoldDB" id="A0A0P7V972"/>
<evidence type="ECO:0000313" key="2">
    <source>
        <dbReference type="EMBL" id="KPP71685.1"/>
    </source>
</evidence>
<reference evidence="2" key="1">
    <citation type="submission" date="2015-08" db="EMBL/GenBank/DDBJ databases">
        <title>The genome of the Asian arowana (Scleropages formosus).</title>
        <authorList>
            <person name="Tan M.H."/>
            <person name="Gan H.M."/>
            <person name="Croft L.J."/>
            <person name="Austin C.M."/>
        </authorList>
    </citation>
    <scope>NUCLEOTIDE SEQUENCE [LARGE SCALE GENOMIC DNA]</scope>
    <source>
        <strain evidence="2">Aro1</strain>
    </source>
</reference>
<comment type="caution">
    <text evidence="2">The sequence shown here is derived from an EMBL/GenBank/DDBJ whole genome shotgun (WGS) entry which is preliminary data.</text>
</comment>
<evidence type="ECO:0000256" key="1">
    <source>
        <dbReference type="SAM" id="MobiDB-lite"/>
    </source>
</evidence>
<organism evidence="2 3">
    <name type="scientific">Scleropages formosus</name>
    <name type="common">Asian bonytongue</name>
    <name type="synonym">Osteoglossum formosum</name>
    <dbReference type="NCBI Taxonomy" id="113540"/>
    <lineage>
        <taxon>Eukaryota</taxon>
        <taxon>Metazoa</taxon>
        <taxon>Chordata</taxon>
        <taxon>Craniata</taxon>
        <taxon>Vertebrata</taxon>
        <taxon>Euteleostomi</taxon>
        <taxon>Actinopterygii</taxon>
        <taxon>Neopterygii</taxon>
        <taxon>Teleostei</taxon>
        <taxon>Osteoglossocephala</taxon>
        <taxon>Osteoglossomorpha</taxon>
        <taxon>Osteoglossiformes</taxon>
        <taxon>Osteoglossidae</taxon>
        <taxon>Scleropages</taxon>
    </lineage>
</organism>
<name>A0A0P7V972_SCLFO</name>
<evidence type="ECO:0008006" key="4">
    <source>
        <dbReference type="Google" id="ProtNLM"/>
    </source>
</evidence>
<accession>A0A0P7V972</accession>
<dbReference type="EMBL" id="JARO02002883">
    <property type="protein sequence ID" value="KPP71685.1"/>
    <property type="molecule type" value="Genomic_DNA"/>
</dbReference>
<proteinExistence type="predicted"/>
<gene>
    <name evidence="2" type="ORF">Z043_109383</name>
</gene>
<sequence length="195" mass="20544">MPQRAGLSLLLRCHRELLLGSPVPFAEEKRGGTAEPVNGEEQTEECGTDPMEGLVLEPKAERIARYKAERRRQLAERYGLPEELPPKHVRRETGEVPEPNGDSSGSTLDVPEGNGCHQADSSPSDLPCPNASAGRAPGRLLSHSPASVHGGGHPSPDTATGPASGAPQLRTRVSVGQLKSALLQRTCGGTPAEKA</sequence>
<protein>
    <recommendedName>
        <fullName evidence="4">SVIL</fullName>
    </recommendedName>
</protein>